<sequence length="85" mass="9391">MSEIVIFEDASQPVEVRLEGETVWLTQKQMAELFGTTPENILMYLKNVYREEDLSESATAKDFIVVRQGGGARSGAGSSTTTSMR</sequence>
<protein>
    <recommendedName>
        <fullName evidence="3">Virulence protein RhuM family protein</fullName>
    </recommendedName>
</protein>
<name>A0A1H7QMN7_9GAMM</name>
<reference evidence="2" key="1">
    <citation type="submission" date="2016-10" db="EMBL/GenBank/DDBJ databases">
        <authorList>
            <person name="Varghese N."/>
            <person name="Submissions S."/>
        </authorList>
    </citation>
    <scope>NUCLEOTIDE SEQUENCE [LARGE SCALE GENOMIC DNA]</scope>
    <source>
        <strain evidence="2">CGMCC 1.9150</strain>
    </source>
</reference>
<keyword evidence="2" id="KW-1185">Reference proteome</keyword>
<accession>A0A1H7QMN7</accession>
<dbReference type="EMBL" id="FOBC01000011">
    <property type="protein sequence ID" value="SEL49350.1"/>
    <property type="molecule type" value="Genomic_DNA"/>
</dbReference>
<dbReference type="Proteomes" id="UP000198807">
    <property type="component" value="Unassembled WGS sequence"/>
</dbReference>
<proteinExistence type="predicted"/>
<gene>
    <name evidence="1" type="ORF">SAMN04488129_1116</name>
</gene>
<dbReference type="PANTHER" id="PTHR35810">
    <property type="entry name" value="CYTOPLASMIC PROTEIN-RELATED"/>
    <property type="match status" value="1"/>
</dbReference>
<evidence type="ECO:0000313" key="1">
    <source>
        <dbReference type="EMBL" id="SEL49350.1"/>
    </source>
</evidence>
<dbReference type="AlphaFoldDB" id="A0A1H7QMN7"/>
<dbReference type="RefSeq" id="WP_244516178.1">
    <property type="nucleotide sequence ID" value="NZ_FOBC01000011.1"/>
</dbReference>
<evidence type="ECO:0008006" key="3">
    <source>
        <dbReference type="Google" id="ProtNLM"/>
    </source>
</evidence>
<evidence type="ECO:0000313" key="2">
    <source>
        <dbReference type="Proteomes" id="UP000198807"/>
    </source>
</evidence>
<dbReference type="PANTHER" id="PTHR35810:SF1">
    <property type="entry name" value="CYTOPLASMIC PROTEIN"/>
    <property type="match status" value="1"/>
</dbReference>
<dbReference type="STRING" id="650850.SAMN04488129_1116"/>
<organism evidence="1 2">
    <name type="scientific">Halomonas daqiaonensis</name>
    <dbReference type="NCBI Taxonomy" id="650850"/>
    <lineage>
        <taxon>Bacteria</taxon>
        <taxon>Pseudomonadati</taxon>
        <taxon>Pseudomonadota</taxon>
        <taxon>Gammaproteobacteria</taxon>
        <taxon>Oceanospirillales</taxon>
        <taxon>Halomonadaceae</taxon>
        <taxon>Halomonas</taxon>
    </lineage>
</organism>